<organism evidence="1 3">
    <name type="scientific">Rhizophagus clarus</name>
    <dbReference type="NCBI Taxonomy" id="94130"/>
    <lineage>
        <taxon>Eukaryota</taxon>
        <taxon>Fungi</taxon>
        <taxon>Fungi incertae sedis</taxon>
        <taxon>Mucoromycota</taxon>
        <taxon>Glomeromycotina</taxon>
        <taxon>Glomeromycetes</taxon>
        <taxon>Glomerales</taxon>
        <taxon>Glomeraceae</taxon>
        <taxon>Rhizophagus</taxon>
    </lineage>
</organism>
<dbReference type="Proteomes" id="UP000615446">
    <property type="component" value="Unassembled WGS sequence"/>
</dbReference>
<dbReference type="EMBL" id="BEXD01001250">
    <property type="protein sequence ID" value="GBB93168.1"/>
    <property type="molecule type" value="Genomic_DNA"/>
</dbReference>
<dbReference type="OrthoDB" id="2444730at2759"/>
<sequence length="116" mass="13214">MLKHLDQENQSVLHAFICVCIDLNNIPDAWKKATVYLIPKPKPFFMSLTNIQLITLLKTSHKAFISLLNKCLNTVIKQHDILKGNQFAVLLGNSTFEPLRIINEVLQDAQESNNEL</sequence>
<evidence type="ECO:0008006" key="4">
    <source>
        <dbReference type="Google" id="ProtNLM"/>
    </source>
</evidence>
<keyword evidence="3" id="KW-1185">Reference proteome</keyword>
<evidence type="ECO:0000313" key="1">
    <source>
        <dbReference type="EMBL" id="GBB93168.1"/>
    </source>
</evidence>
<evidence type="ECO:0000313" key="3">
    <source>
        <dbReference type="Proteomes" id="UP000247702"/>
    </source>
</evidence>
<dbReference type="EMBL" id="BLAL01000271">
    <property type="protein sequence ID" value="GES98491.1"/>
    <property type="molecule type" value="Genomic_DNA"/>
</dbReference>
<accession>A0A2Z6RLN5</accession>
<dbReference type="Proteomes" id="UP000247702">
    <property type="component" value="Unassembled WGS sequence"/>
</dbReference>
<gene>
    <name evidence="2" type="ORF">RCL2_002503800</name>
    <name evidence="1" type="ORF">RclHR1_21220003</name>
</gene>
<name>A0A2Z6RLN5_9GLOM</name>
<proteinExistence type="predicted"/>
<reference evidence="1 3" key="1">
    <citation type="submission" date="2017-11" db="EMBL/GenBank/DDBJ databases">
        <title>The genome of Rhizophagus clarus HR1 reveals common genetic basis of auxotrophy among arbuscular mycorrhizal fungi.</title>
        <authorList>
            <person name="Kobayashi Y."/>
        </authorList>
    </citation>
    <scope>NUCLEOTIDE SEQUENCE [LARGE SCALE GENOMIC DNA]</scope>
    <source>
        <strain evidence="1 3">HR1</strain>
    </source>
</reference>
<evidence type="ECO:0000313" key="2">
    <source>
        <dbReference type="EMBL" id="GES98491.1"/>
    </source>
</evidence>
<dbReference type="AlphaFoldDB" id="A0A2Z6RLN5"/>
<comment type="caution">
    <text evidence="1">The sequence shown here is derived from an EMBL/GenBank/DDBJ whole genome shotgun (WGS) entry which is preliminary data.</text>
</comment>
<protein>
    <recommendedName>
        <fullName evidence="4">Reverse transcriptase domain-containing protein</fullName>
    </recommendedName>
</protein>
<reference evidence="2" key="2">
    <citation type="submission" date="2019-10" db="EMBL/GenBank/DDBJ databases">
        <title>Conservation and host-specific expression of non-tandemly repeated heterogenous ribosome RNA gene in arbuscular mycorrhizal fungi.</title>
        <authorList>
            <person name="Maeda T."/>
            <person name="Kobayashi Y."/>
            <person name="Nakagawa T."/>
            <person name="Ezawa T."/>
            <person name="Yamaguchi K."/>
            <person name="Bino T."/>
            <person name="Nishimoto Y."/>
            <person name="Shigenobu S."/>
            <person name="Kawaguchi M."/>
        </authorList>
    </citation>
    <scope>NUCLEOTIDE SEQUENCE</scope>
    <source>
        <strain evidence="2">HR1</strain>
    </source>
</reference>